<dbReference type="InterPro" id="IPR013534">
    <property type="entry name" value="Starch_synth_cat_dom"/>
</dbReference>
<dbReference type="UniPathway" id="UPA00164"/>
<dbReference type="Pfam" id="PF00534">
    <property type="entry name" value="Glycos_transf_1"/>
    <property type="match status" value="1"/>
</dbReference>
<dbReference type="GO" id="GO:0005978">
    <property type="term" value="P:glycogen biosynthetic process"/>
    <property type="evidence" value="ECO:0007669"/>
    <property type="project" value="UniProtKB-UniRule"/>
</dbReference>
<protein>
    <recommendedName>
        <fullName evidence="8">Glycogen synthase</fullName>
        <ecNumber evidence="8">2.4.1.21</ecNumber>
    </recommendedName>
    <alternativeName>
        <fullName evidence="8">Starch [bacterial glycogen] synthase</fullName>
    </alternativeName>
</protein>
<dbReference type="Gene3D" id="3.40.50.2000">
    <property type="entry name" value="Glycogen Phosphorylase B"/>
    <property type="match status" value="2"/>
</dbReference>
<keyword evidence="5 8" id="KW-0328">Glycosyltransferase</keyword>
<reference evidence="11 12" key="1">
    <citation type="submission" date="2020-07" db="EMBL/GenBank/DDBJ databases">
        <authorList>
            <person name="Feng X."/>
        </authorList>
    </citation>
    <scope>NUCLEOTIDE SEQUENCE [LARGE SCALE GENOMIC DNA]</scope>
    <source>
        <strain evidence="11 12">JCM14086</strain>
    </source>
</reference>
<dbReference type="NCBIfam" id="NF001899">
    <property type="entry name" value="PRK00654.1-2"/>
    <property type="match status" value="1"/>
</dbReference>
<dbReference type="CDD" id="cd03791">
    <property type="entry name" value="GT5_Glycogen_synthase_DULL1-like"/>
    <property type="match status" value="1"/>
</dbReference>
<evidence type="ECO:0000256" key="2">
    <source>
        <dbReference type="ARBA" id="ARBA00002764"/>
    </source>
</evidence>
<dbReference type="EMBL" id="JACHVA010000040">
    <property type="protein sequence ID" value="MBC2600863.1"/>
    <property type="molecule type" value="Genomic_DNA"/>
</dbReference>
<keyword evidence="12" id="KW-1185">Reference proteome</keyword>
<dbReference type="SUPFAM" id="SSF53756">
    <property type="entry name" value="UDP-Glycosyltransferase/glycogen phosphorylase"/>
    <property type="match status" value="1"/>
</dbReference>
<name>A0A7X1AVP4_9BACT</name>
<keyword evidence="7 8" id="KW-0320">Glycogen biosynthesis</keyword>
<accession>A0A7X1AVP4</accession>
<evidence type="ECO:0000256" key="7">
    <source>
        <dbReference type="ARBA" id="ARBA00023056"/>
    </source>
</evidence>
<evidence type="ECO:0000256" key="5">
    <source>
        <dbReference type="ARBA" id="ARBA00022676"/>
    </source>
</evidence>
<dbReference type="NCBIfam" id="TIGR02095">
    <property type="entry name" value="glgA"/>
    <property type="match status" value="1"/>
</dbReference>
<keyword evidence="6 8" id="KW-0808">Transferase</keyword>
<comment type="similarity">
    <text evidence="4 8">Belongs to the glycosyltransferase 1 family. Bacterial/plant glycogen synthase subfamily.</text>
</comment>
<dbReference type="InterPro" id="IPR001296">
    <property type="entry name" value="Glyco_trans_1"/>
</dbReference>
<evidence type="ECO:0000256" key="3">
    <source>
        <dbReference type="ARBA" id="ARBA00004964"/>
    </source>
</evidence>
<dbReference type="PANTHER" id="PTHR45825">
    <property type="entry name" value="GRANULE-BOUND STARCH SYNTHASE 1, CHLOROPLASTIC/AMYLOPLASTIC"/>
    <property type="match status" value="1"/>
</dbReference>
<proteinExistence type="inferred from homology"/>
<dbReference type="EC" id="2.4.1.21" evidence="8"/>
<dbReference type="GO" id="GO:0004373">
    <property type="term" value="F:alpha-1,4-glucan glucosyltransferase (UDP-glucose donor) activity"/>
    <property type="evidence" value="ECO:0007669"/>
    <property type="project" value="InterPro"/>
</dbReference>
<dbReference type="AlphaFoldDB" id="A0A7X1AVP4"/>
<dbReference type="Proteomes" id="UP000525652">
    <property type="component" value="Unassembled WGS sequence"/>
</dbReference>
<gene>
    <name evidence="8 11" type="primary">glgA</name>
    <name evidence="11" type="ORF">H5P30_03620</name>
</gene>
<evidence type="ECO:0000313" key="12">
    <source>
        <dbReference type="Proteomes" id="UP000525652"/>
    </source>
</evidence>
<comment type="function">
    <text evidence="2 8">Synthesizes alpha-1,4-glucan chains using ADP-glucose.</text>
</comment>
<comment type="pathway">
    <text evidence="3 8">Glycan biosynthesis; glycogen biosynthesis.</text>
</comment>
<feature type="binding site" evidence="8">
    <location>
        <position position="11"/>
    </location>
    <ligand>
        <name>ADP-alpha-D-glucose</name>
        <dbReference type="ChEBI" id="CHEBI:57498"/>
    </ligand>
</feature>
<dbReference type="GO" id="GO:0009011">
    <property type="term" value="F:alpha-1,4-glucan glucosyltransferase (ADP-glucose donor) activity"/>
    <property type="evidence" value="ECO:0007669"/>
    <property type="project" value="UniProtKB-UniRule"/>
</dbReference>
<comment type="catalytic activity">
    <reaction evidence="1 8">
        <text>[(1-&gt;4)-alpha-D-glucosyl](n) + ADP-alpha-D-glucose = [(1-&gt;4)-alpha-D-glucosyl](n+1) + ADP + H(+)</text>
        <dbReference type="Rhea" id="RHEA:18189"/>
        <dbReference type="Rhea" id="RHEA-COMP:9584"/>
        <dbReference type="Rhea" id="RHEA-COMP:9587"/>
        <dbReference type="ChEBI" id="CHEBI:15378"/>
        <dbReference type="ChEBI" id="CHEBI:15444"/>
        <dbReference type="ChEBI" id="CHEBI:57498"/>
        <dbReference type="ChEBI" id="CHEBI:456216"/>
        <dbReference type="EC" id="2.4.1.21"/>
    </reaction>
</comment>
<evidence type="ECO:0000313" key="11">
    <source>
        <dbReference type="EMBL" id="MBC2600863.1"/>
    </source>
</evidence>
<dbReference type="HAMAP" id="MF_00484">
    <property type="entry name" value="Glycogen_synth"/>
    <property type="match status" value="1"/>
</dbReference>
<evidence type="ECO:0000259" key="10">
    <source>
        <dbReference type="Pfam" id="PF08323"/>
    </source>
</evidence>
<evidence type="ECO:0000259" key="9">
    <source>
        <dbReference type="Pfam" id="PF00534"/>
    </source>
</evidence>
<comment type="caution">
    <text evidence="11">The sequence shown here is derived from an EMBL/GenBank/DDBJ whole genome shotgun (WGS) entry which is preliminary data.</text>
</comment>
<feature type="domain" description="Starch synthase catalytic" evidence="10">
    <location>
        <begin position="1"/>
        <end position="237"/>
    </location>
</feature>
<dbReference type="InterPro" id="IPR011835">
    <property type="entry name" value="GS/SS"/>
</dbReference>
<feature type="domain" description="Glycosyl transferase family 1" evidence="9">
    <location>
        <begin position="295"/>
        <end position="441"/>
    </location>
</feature>
<dbReference type="PANTHER" id="PTHR45825:SF11">
    <property type="entry name" value="ALPHA AMYLASE DOMAIN-CONTAINING PROTEIN"/>
    <property type="match status" value="1"/>
</dbReference>
<dbReference type="Pfam" id="PF08323">
    <property type="entry name" value="Glyco_transf_5"/>
    <property type="match status" value="1"/>
</dbReference>
<evidence type="ECO:0000256" key="4">
    <source>
        <dbReference type="ARBA" id="ARBA00010281"/>
    </source>
</evidence>
<organism evidence="11 12">
    <name type="scientific">Puniceicoccus vermicola</name>
    <dbReference type="NCBI Taxonomy" id="388746"/>
    <lineage>
        <taxon>Bacteria</taxon>
        <taxon>Pseudomonadati</taxon>
        <taxon>Verrucomicrobiota</taxon>
        <taxon>Opitutia</taxon>
        <taxon>Puniceicoccales</taxon>
        <taxon>Puniceicoccaceae</taxon>
        <taxon>Puniceicoccus</taxon>
    </lineage>
</organism>
<evidence type="ECO:0000256" key="1">
    <source>
        <dbReference type="ARBA" id="ARBA00001478"/>
    </source>
</evidence>
<evidence type="ECO:0000256" key="6">
    <source>
        <dbReference type="ARBA" id="ARBA00022679"/>
    </source>
</evidence>
<sequence length="482" mass="53685">MVAPEVAPFVKEGGLADVVGALPKALAAAGHDVRIVCPRHGSLTIEENWARRPEILYVPTGDGTQFASLWETEINHGAKVPLYFIEYGEYFSRGEIYHGPWGAHGDNDRRFAFFARAALETCHLLDWIPDVVHCHDWTTGLVPIYLNTLYNSGPWQGTSSVYTIHNLEHQGNFSPEVLNYTQLPSWVYQEAGLESLGRMNWMKGAIYHANKITTVSPTYSFEIRSPSGGFGLDHALRFKGADLVGILNGIDLDAWNPATDPQLPENYSVENLAGKDRVKADLQREFGLEVNPHIPLFGVVSRLFHQKGLDLLASVVERIADSGRMQLVVLGSGEQWQEDSFSQAAWRHPNCVGTYIGFSEALAHRIIAGSDFFIMPSRFEPCGLGQQYAMRYGTIPVVRRTGGLADTVIPVGQENSNGFLFDDPHPHDLLGRIFEAITLWEHAPDEVHRLRINGMTRDASWDRSAAEYSQVYEWAVAARRGG</sequence>
<evidence type="ECO:0000256" key="8">
    <source>
        <dbReference type="HAMAP-Rule" id="MF_00484"/>
    </source>
</evidence>